<organism evidence="1 2">
    <name type="scientific">Catharanthus roseus</name>
    <name type="common">Madagascar periwinkle</name>
    <name type="synonym">Vinca rosea</name>
    <dbReference type="NCBI Taxonomy" id="4058"/>
    <lineage>
        <taxon>Eukaryota</taxon>
        <taxon>Viridiplantae</taxon>
        <taxon>Streptophyta</taxon>
        <taxon>Embryophyta</taxon>
        <taxon>Tracheophyta</taxon>
        <taxon>Spermatophyta</taxon>
        <taxon>Magnoliopsida</taxon>
        <taxon>eudicotyledons</taxon>
        <taxon>Gunneridae</taxon>
        <taxon>Pentapetalae</taxon>
        <taxon>asterids</taxon>
        <taxon>lamiids</taxon>
        <taxon>Gentianales</taxon>
        <taxon>Apocynaceae</taxon>
        <taxon>Rauvolfioideae</taxon>
        <taxon>Vinceae</taxon>
        <taxon>Catharanthinae</taxon>
        <taxon>Catharanthus</taxon>
    </lineage>
</organism>
<comment type="caution">
    <text evidence="1">The sequence shown here is derived from an EMBL/GenBank/DDBJ whole genome shotgun (WGS) entry which is preliminary data.</text>
</comment>
<proteinExistence type="predicted"/>
<protein>
    <submittedName>
        <fullName evidence="1">Uncharacterized protein</fullName>
    </submittedName>
</protein>
<dbReference type="EMBL" id="CM044705">
    <property type="protein sequence ID" value="KAI5661766.1"/>
    <property type="molecule type" value="Genomic_DNA"/>
</dbReference>
<keyword evidence="2" id="KW-1185">Reference proteome</keyword>
<evidence type="ECO:0000313" key="1">
    <source>
        <dbReference type="EMBL" id="KAI5661766.1"/>
    </source>
</evidence>
<gene>
    <name evidence="1" type="ORF">M9H77_21089</name>
</gene>
<sequence length="390" mass="43123">MACIQKIWRAQRAEGPASIMAIGTSVPVNCVPQSTFPDYYFRVTNAEHLTELKEKFRRICKGSTIKKRYMYLNEEILKQHPNLCSFMAHSLDARQDMAMKEVPKLGKDAAEKAIEEWGQPKSTITHLIFCTSTGSELPGADYRLTRLLDLNPSIKRIMLYQLGCYGGGEALRVAKDMAENNKGARVLVVCSEISSVGMLCHPNNTNSNPIVANALFGDGAGACIVGSDPINGCEKPLFELISASQTIIPNSECAIESFISEVGISLRILRDIPELISSRAENILREVFQPLGIYDWNSIFWVVHPGGRAIFDQIEKKLALDPERLNVSRHVLSEYGNPLGASIFFVLDEMRNYSAKNGFCTTGEGLEWGVLFAFGPGLTCETIVLHSIPN</sequence>
<reference evidence="2" key="1">
    <citation type="journal article" date="2023" name="Nat. Plants">
        <title>Single-cell RNA sequencing provides a high-resolution roadmap for understanding the multicellular compartmentation of specialized metabolism.</title>
        <authorList>
            <person name="Sun S."/>
            <person name="Shen X."/>
            <person name="Li Y."/>
            <person name="Li Y."/>
            <person name="Wang S."/>
            <person name="Li R."/>
            <person name="Zhang H."/>
            <person name="Shen G."/>
            <person name="Guo B."/>
            <person name="Wei J."/>
            <person name="Xu J."/>
            <person name="St-Pierre B."/>
            <person name="Chen S."/>
            <person name="Sun C."/>
        </authorList>
    </citation>
    <scope>NUCLEOTIDE SEQUENCE [LARGE SCALE GENOMIC DNA]</scope>
</reference>
<name>A0ACC0AM12_CATRO</name>
<evidence type="ECO:0000313" key="2">
    <source>
        <dbReference type="Proteomes" id="UP001060085"/>
    </source>
</evidence>
<dbReference type="Proteomes" id="UP001060085">
    <property type="component" value="Linkage Group LG05"/>
</dbReference>
<accession>A0ACC0AM12</accession>